<dbReference type="EMBL" id="CADIKZ010000001">
    <property type="protein sequence ID" value="CAB3817027.1"/>
    <property type="molecule type" value="Genomic_DNA"/>
</dbReference>
<evidence type="ECO:0000313" key="2">
    <source>
        <dbReference type="EMBL" id="CAB3817027.1"/>
    </source>
</evidence>
<organism evidence="2 3">
    <name type="scientific">Achromobacter pulmonis</name>
    <dbReference type="NCBI Taxonomy" id="1389932"/>
    <lineage>
        <taxon>Bacteria</taxon>
        <taxon>Pseudomonadati</taxon>
        <taxon>Pseudomonadota</taxon>
        <taxon>Betaproteobacteria</taxon>
        <taxon>Burkholderiales</taxon>
        <taxon>Alcaligenaceae</taxon>
        <taxon>Achromobacter</taxon>
    </lineage>
</organism>
<dbReference type="PROSITE" id="PS51257">
    <property type="entry name" value="PROKAR_LIPOPROTEIN"/>
    <property type="match status" value="1"/>
</dbReference>
<evidence type="ECO:0008006" key="4">
    <source>
        <dbReference type="Google" id="ProtNLM"/>
    </source>
</evidence>
<name>A0A6S7DAX3_9BURK</name>
<dbReference type="Proteomes" id="UP000494203">
    <property type="component" value="Unassembled WGS sequence"/>
</dbReference>
<proteinExistence type="predicted"/>
<feature type="chain" id="PRO_5028939808" description="Secreted protein" evidence="1">
    <location>
        <begin position="20"/>
        <end position="209"/>
    </location>
</feature>
<keyword evidence="3" id="KW-1185">Reference proteome</keyword>
<keyword evidence="1" id="KW-0732">Signal</keyword>
<gene>
    <name evidence="2" type="ORF">LMG26788_00068</name>
</gene>
<reference evidence="2 3" key="1">
    <citation type="submission" date="2020-04" db="EMBL/GenBank/DDBJ databases">
        <authorList>
            <person name="De Canck E."/>
        </authorList>
    </citation>
    <scope>NUCLEOTIDE SEQUENCE [LARGE SCALE GENOMIC DNA]</scope>
    <source>
        <strain evidence="2 3">LMG 26788</strain>
    </source>
</reference>
<protein>
    <recommendedName>
        <fullName evidence="4">Secreted protein</fullName>
    </recommendedName>
</protein>
<evidence type="ECO:0000256" key="1">
    <source>
        <dbReference type="SAM" id="SignalP"/>
    </source>
</evidence>
<dbReference type="AlphaFoldDB" id="A0A6S7DAX3"/>
<dbReference type="RefSeq" id="WP_175139715.1">
    <property type="nucleotide sequence ID" value="NZ_CADIKZ010000001.1"/>
</dbReference>
<evidence type="ECO:0000313" key="3">
    <source>
        <dbReference type="Proteomes" id="UP000494203"/>
    </source>
</evidence>
<feature type="signal peptide" evidence="1">
    <location>
        <begin position="1"/>
        <end position="19"/>
    </location>
</feature>
<accession>A0A6S7DAX3</accession>
<sequence>MRCLSLGLGLLLFSCVAQAEMIRNDAIGNDPQKEKLCASRTKGQAVPFEIDSRYLKSARSFNPDATFIAIDGISPQLVQCHLREGTGKYEPASYSPEANYWRLIRPKQFKPGIDTDKGKAMAAKVCVDAAPAKINRPNFDHSVYSNVVEISIGGPRYRPGASIAGTKAERYDIAVEGTSFYKSSGPDLAAVTFTCLLSPMLAIKGIQFK</sequence>